<dbReference type="InterPro" id="IPR008709">
    <property type="entry name" value="Neurochondrin"/>
</dbReference>
<evidence type="ECO:0000256" key="1">
    <source>
        <dbReference type="ARBA" id="ARBA00004555"/>
    </source>
</evidence>
<comment type="caution">
    <text evidence="9">The sequence shown here is derived from an EMBL/GenBank/DDBJ whole genome shotgun (WGS) entry which is preliminary data.</text>
</comment>
<dbReference type="InterPro" id="IPR058568">
    <property type="entry name" value="Ig_TRAPPC9_Trs120_4th"/>
</dbReference>
<evidence type="ECO:0000259" key="8">
    <source>
        <dbReference type="Pfam" id="PF26283"/>
    </source>
</evidence>
<dbReference type="InterPro" id="IPR058564">
    <property type="entry name" value="TPR_TRAPPC9_Trs120"/>
</dbReference>
<reference evidence="9 10" key="1">
    <citation type="journal article" date="2018" name="Mol. Plant">
        <title>The genome of Artemisia annua provides insight into the evolution of Asteraceae family and artemisinin biosynthesis.</title>
        <authorList>
            <person name="Shen Q."/>
            <person name="Zhang L."/>
            <person name="Liao Z."/>
            <person name="Wang S."/>
            <person name="Yan T."/>
            <person name="Shi P."/>
            <person name="Liu M."/>
            <person name="Fu X."/>
            <person name="Pan Q."/>
            <person name="Wang Y."/>
            <person name="Lv Z."/>
            <person name="Lu X."/>
            <person name="Zhang F."/>
            <person name="Jiang W."/>
            <person name="Ma Y."/>
            <person name="Chen M."/>
            <person name="Hao X."/>
            <person name="Li L."/>
            <person name="Tang Y."/>
            <person name="Lv G."/>
            <person name="Zhou Y."/>
            <person name="Sun X."/>
            <person name="Brodelius P.E."/>
            <person name="Rose J.K.C."/>
            <person name="Tang K."/>
        </authorList>
    </citation>
    <scope>NUCLEOTIDE SEQUENCE [LARGE SCALE GENOMIC DNA]</scope>
    <source>
        <strain evidence="10">cv. Huhao1</strain>
        <tissue evidence="9">Leaf</tissue>
    </source>
</reference>
<protein>
    <submittedName>
        <fullName evidence="9">Neurochondrin family protein</fullName>
    </submittedName>
</protein>
<dbReference type="OrthoDB" id="27962at2759"/>
<dbReference type="InterPro" id="IPR058565">
    <property type="entry name" value="Ig_TRAPPC9_Trs120_1st"/>
</dbReference>
<dbReference type="GO" id="GO:0005802">
    <property type="term" value="C:trans-Golgi network"/>
    <property type="evidence" value="ECO:0007669"/>
    <property type="project" value="TreeGrafter"/>
</dbReference>
<dbReference type="InterPro" id="IPR013935">
    <property type="entry name" value="Trs120_TRAPPC9"/>
</dbReference>
<comment type="subcellular location">
    <subcellularLocation>
        <location evidence="1">Golgi apparatus</location>
    </subcellularLocation>
</comment>
<evidence type="ECO:0000313" key="10">
    <source>
        <dbReference type="Proteomes" id="UP000245207"/>
    </source>
</evidence>
<feature type="domain" description="Trs120/TRAPPC9 third Ig-like" evidence="7">
    <location>
        <begin position="1101"/>
        <end position="1240"/>
    </location>
</feature>
<dbReference type="InterPro" id="IPR058567">
    <property type="entry name" value="Ig_TRAPPC9_Trs120_3rd"/>
</dbReference>
<dbReference type="SUPFAM" id="SSF48371">
    <property type="entry name" value="ARM repeat"/>
    <property type="match status" value="1"/>
</dbReference>
<keyword evidence="10" id="KW-1185">Reference proteome</keyword>
<feature type="domain" description="Trs120/TRAPPC9 N-terminal" evidence="4">
    <location>
        <begin position="203"/>
        <end position="269"/>
    </location>
</feature>
<dbReference type="PANTHER" id="PTHR21512">
    <property type="entry name" value="TRAFFICKING PROTEIN PARTICLE COMPLEX SUBUNIT 9"/>
    <property type="match status" value="1"/>
</dbReference>
<evidence type="ECO:0000313" key="9">
    <source>
        <dbReference type="EMBL" id="PWA60535.1"/>
    </source>
</evidence>
<evidence type="ECO:0000259" key="4">
    <source>
        <dbReference type="Pfam" id="PF08626"/>
    </source>
</evidence>
<name>A0A2U1MGY7_ARTAN</name>
<dbReference type="Pfam" id="PF08626">
    <property type="entry name" value="TRAPPC9-Trs120"/>
    <property type="match status" value="2"/>
</dbReference>
<organism evidence="9 10">
    <name type="scientific">Artemisia annua</name>
    <name type="common">Sweet wormwood</name>
    <dbReference type="NCBI Taxonomy" id="35608"/>
    <lineage>
        <taxon>Eukaryota</taxon>
        <taxon>Viridiplantae</taxon>
        <taxon>Streptophyta</taxon>
        <taxon>Embryophyta</taxon>
        <taxon>Tracheophyta</taxon>
        <taxon>Spermatophyta</taxon>
        <taxon>Magnoliopsida</taxon>
        <taxon>eudicotyledons</taxon>
        <taxon>Gunneridae</taxon>
        <taxon>Pentapetalae</taxon>
        <taxon>asterids</taxon>
        <taxon>campanulids</taxon>
        <taxon>Asterales</taxon>
        <taxon>Asteraceae</taxon>
        <taxon>Asteroideae</taxon>
        <taxon>Anthemideae</taxon>
        <taxon>Artemisiinae</taxon>
        <taxon>Artemisia</taxon>
    </lineage>
</organism>
<dbReference type="PANTHER" id="PTHR21512:SF6">
    <property type="entry name" value="TRAPP II COMPLEX, TRS120-RELATED"/>
    <property type="match status" value="1"/>
</dbReference>
<dbReference type="Proteomes" id="UP000245207">
    <property type="component" value="Unassembled WGS sequence"/>
</dbReference>
<feature type="domain" description="Trs120/TRAPPC9 fourth Ig-like" evidence="8">
    <location>
        <begin position="1265"/>
        <end position="1395"/>
    </location>
</feature>
<feature type="compositionally biased region" description="Basic and acidic residues" evidence="3">
    <location>
        <begin position="1258"/>
        <end position="1270"/>
    </location>
</feature>
<gene>
    <name evidence="9" type="ORF">CTI12_AA381440</name>
</gene>
<keyword evidence="2" id="KW-0333">Golgi apparatus</keyword>
<feature type="domain" description="Trs120/TRAPPC9 first Ig-like" evidence="6">
    <location>
        <begin position="635"/>
        <end position="735"/>
    </location>
</feature>
<dbReference type="InterPro" id="IPR058563">
    <property type="entry name" value="Trs120_TRAPPC9_N"/>
</dbReference>
<dbReference type="InterPro" id="IPR016024">
    <property type="entry name" value="ARM-type_fold"/>
</dbReference>
<proteinExistence type="predicted"/>
<accession>A0A2U1MGY7</accession>
<dbReference type="EMBL" id="PKPP01005330">
    <property type="protein sequence ID" value="PWA60535.1"/>
    <property type="molecule type" value="Genomic_DNA"/>
</dbReference>
<sequence length="2083" mass="229392">MEPDVSIETCSMIRIAVIPVGTIHPDHFRNYVTMLNHHQNIELSSITSFYTRQKKSPFKQQPWHNGSLRFKYVVGESQPSGWEDFQAYRKIHCVIGICHCPSSPDLDRVVVQFVNECKGYESSLVNRCFAFSPADAQLEDVSKKGNKLVLFPPADQRTQEVHLQQMMQDIAASLLMEFEKWVLDAESGGTLLKTPLDSQASLSAEEAIKGKKRRNARAQKAIGDYCILAGSPADANGHYTTALELCRMTGDYFWYAGALEGGVCAFLMAKVGDKNSALVDEVKYRYNGVIMHYRKSVMQENAQRYLNAHWVSPVSFELEATLKLARFLCRPELVKEVVELLITASDGAKSLAYANDRLILYVEIARLYGTLVPCKYWHSLQKLIVFKVELPFPKTFPMVSPVSFELEATLKLARFLCRPELVKEVVELLITASDGAKSLADANDRLILYVEIARLYGTLGYHRKAAFFSRQVAKLYLLQRNNLAASSALQVLALTTKAYRIQSRASIPKNVSNETSTDVGKMHHQLVVSLFESQWSTLQMVVLKEILLSALRAGDPLAAWSAAARLVRSYYPLITPPGQTGLACALTNSADRLPSGTHCPDPALPFIRLHSFPLQSSQTDIIKRNPEREDWWAGSAPSGPFIYTPFSKRDSVSSTKHDLIWVIGEPVQVIVELANPCGFNLTVNSIYLSVHTGNFDAFPINVTLSANSSKVISLSGVPTKEGPIIISGCIVHCFGVFTEHSFKDVDNLLLGAAQGLVICDPFRCSMSGKMKNMTVPSILVIPRLPFLISHVVGGDNSIILYEGEIRELWISLVNAGTVAVEQAEVLISGKNHDSIVSVGCDTLKSALPLKPGAEVIIPVTLKAWQLGSEPDGASKSTSLSAMRHLKDGSCPVLIIYYAAQGLVICDPFRCSMSGKMKNTTVPSILVIPRLPFLISHVVGGDNSIILYEGEIRELWISLVNAGTVAVEQAEILISGKNHDSIVSVGCDTLKSALPLKPGAEVIIPVTLKAWQIGSEPDGASKSTSLSAMRHLKDGSCPVLIIYYAGPVGNNGEPPADGGVPPGRRLVTPLNICVLQGLSFMKARLLSMEIPAHVGDISENISDKQTDRLLKIDPFRGSWGLRFLELELNNPTDVVFEVNVSVQTYDSTEFTYPKTRIDRDYASRVLIPLEHFKLPVLDGSVLLNNAQSNRGNNTKSELNASIKDLISKIKVRWESGRSSSGELHIKDATQEALQTSVMDVLLPDPLTFSFRLARTHSSQVDKEDSKKESVTKDGSASMKGSVRANDMTPMEVLVRNNTKDSIKMRLSITCRDVAGENCIEGNNPTVLWAGTLLGVKVEIPPLEEIKHSFSLYFLIPGEYTLLAAAVIDDPNDILRARARAASPDEPIFCRGPPYHVREQQQVQVQGEGEGGPSIEDCIKLLKGQRDEQRLAGLLLATKFCKNDDFDSVFRVYNAEQQQVQVQGEGPSIEDCIKLLKGQRDEQRLAGLLLATKFCKNDDFDSVFRVYNAVGTTFLDRLLRTGMGKGSTTEKRQDNQDAYLQLSITILAAFCLVPDIASSEDMVKKIPLILEVLSTELGPPLVEECFEFLYLVTAAREDGVQIFYESGGMTVLASLMCNLPDGSHAIELAMKLLQLTVAKLSLDKIIKEHCSELSLVVTALAKQFALSHTALKFEALHLLSTILSSVYAAPLHQTLRTMSSTTWTTYLRIGVIAVLQNRVAPTQRLEALILAESVMSISGEEWLIGQTKLSYTQDLIPGDRCTLLVLETSRVEIAVLLNELAYMKYEKPKDSSDAETVLLKQRNLGIAFSLVEKTIKLISRVAADGGDIISDKMFTKIINGLNETVAVILEYLRDAKDHGQVKGNDLLASVRIVGSYLAETPAACNDKVMELLGYMVSVQGEEEQSPFSSVCFLLPMLCQITMEIDGCRLIVSSGAYKAVVECLTKLLSEDTGTVKENGPIFLACDTILNLLLKREQIRLHLDDSHFIRLLGVLSSWAENAVDWSNTLMASSICSLILDSTSEAALQSNPHFNSKTLNSLCQLMKRSMATYGKEPESEADLLQIVISGYSRWADRYPHVKAAVEGK</sequence>
<evidence type="ECO:0000259" key="5">
    <source>
        <dbReference type="Pfam" id="PF26251"/>
    </source>
</evidence>
<dbReference type="STRING" id="35608.A0A2U1MGY7"/>
<dbReference type="Pfam" id="PF26282">
    <property type="entry name" value="Ig_TRAPPC9-Trs120_3rd"/>
    <property type="match status" value="1"/>
</dbReference>
<dbReference type="Pfam" id="PF05536">
    <property type="entry name" value="Neurochondrin"/>
    <property type="match status" value="2"/>
</dbReference>
<dbReference type="Pfam" id="PF26283">
    <property type="entry name" value="Ig_TRAPPC9-Trs120_4th"/>
    <property type="match status" value="1"/>
</dbReference>
<evidence type="ECO:0000256" key="3">
    <source>
        <dbReference type="SAM" id="MobiDB-lite"/>
    </source>
</evidence>
<feature type="domain" description="Trs120/TRAPPC9 N-terminal" evidence="4">
    <location>
        <begin position="10"/>
        <end position="182"/>
    </location>
</feature>
<feature type="domain" description="Trs120/TRAPPC9 TPR region" evidence="5">
    <location>
        <begin position="440"/>
        <end position="583"/>
    </location>
</feature>
<dbReference type="Pfam" id="PF26254">
    <property type="entry name" value="Ig_TRAPPC9-Trs120_1st"/>
    <property type="match status" value="1"/>
</dbReference>
<evidence type="ECO:0000256" key="2">
    <source>
        <dbReference type="ARBA" id="ARBA00023034"/>
    </source>
</evidence>
<feature type="region of interest" description="Disordered" evidence="3">
    <location>
        <begin position="1258"/>
        <end position="1280"/>
    </location>
</feature>
<dbReference type="Pfam" id="PF26251">
    <property type="entry name" value="TPR_TRAPPC9-Trs120"/>
    <property type="match status" value="1"/>
</dbReference>
<evidence type="ECO:0000259" key="6">
    <source>
        <dbReference type="Pfam" id="PF26254"/>
    </source>
</evidence>
<evidence type="ECO:0000259" key="7">
    <source>
        <dbReference type="Pfam" id="PF26282"/>
    </source>
</evidence>